<comment type="caution">
    <text evidence="1">The sequence shown here is derived from an EMBL/GenBank/DDBJ whole genome shotgun (WGS) entry which is preliminary data.</text>
</comment>
<dbReference type="InterPro" id="IPR028994">
    <property type="entry name" value="Integrin_alpha_N"/>
</dbReference>
<reference evidence="1 2" key="1">
    <citation type="submission" date="2013-05" db="EMBL/GenBank/DDBJ databases">
        <title>Genome assembly of Chondromyces apiculatus DSM 436.</title>
        <authorList>
            <person name="Sharma G."/>
            <person name="Khatri I."/>
            <person name="Kaur C."/>
            <person name="Mayilraj S."/>
            <person name="Subramanian S."/>
        </authorList>
    </citation>
    <scope>NUCLEOTIDE SEQUENCE [LARGE SCALE GENOMIC DNA]</scope>
    <source>
        <strain evidence="1 2">DSM 436</strain>
    </source>
</reference>
<dbReference type="AlphaFoldDB" id="A0A017T0L1"/>
<evidence type="ECO:0008006" key="3">
    <source>
        <dbReference type="Google" id="ProtNLM"/>
    </source>
</evidence>
<evidence type="ECO:0000313" key="2">
    <source>
        <dbReference type="Proteomes" id="UP000019678"/>
    </source>
</evidence>
<sequence>MVLGASLLAPSGCVDYPRLEGGVCGDGFIDEAEGEDCDGASITPDIPGYEGPSFECTDACRLKCEPKSPACLQQHDLVSKDMKDPCCPPGWGCGTDGSCRQAGTTFRPGPKVETEVGRLFTADFDGDGKQEVLAATATTVTVHHLDGEVMRESLRTAFAGQAVISADLNASTKVDAFPREELLLAIGNGIGVLDADEEHVFTPRVYPVELLTDMDEPLVSERDWKMVLASNGDAHANTLDDVFIVTSRSVIAIDQEPGEQQFQDDEVDLRWPIAVANVDPSTDCEELLIPLKRAGSLVLHVHDPCADPGAPALNWAFDGEGGVAPELAGPVQAFDLDHDGHPEVAVGLKVGGEEKIQIHVLHHVSGHFEEGICVDALTPAVASLCGAAPVLLAIGDLDGDLVPDYVDPCQVVMSANLSSPATPAGECLSGGESAGYRVYNTERPWGAAIMHELNGDAHPDVVAVSPGGTALAFFRGTEEGLLNPSGIPAGMAVGQMVRGDFDGDSIADIGLLEDVARGSEAGVRLAFGRHLTAPAPPVLVGRVQDGVQLVTGDYRPLSAASDGMTDLAVLSVGNAVSGEEGSFMTFFAGNASRSLQSTMMLSTDLLVSGDVPKLIAVGYFRKPREESTATKGIAAVGLDLGGGASELSSRMWWIGLDKDGDPPPPSERQVTVPQDSATKRVIEAQVAIMRRSEKPDRLVLGVPVSDEAFEIHVFDLVTDGAVLQWVPAFDPVELTGRLVPGSLTAVDINKDGTDDLSLITDSGPNSAVNELRVLWGDENDLSVPLDSPLLQSCADSSGVISSVVWTELSSDYEMLEGVVLAADGGCIIAPPDPSEGECDTDTSEGTACNRVTILKSAGAFIDKEPALFKGATLALGDVDGDGLLDLIAADATSFRVFFRQPENP</sequence>
<proteinExistence type="predicted"/>
<evidence type="ECO:0000313" key="1">
    <source>
        <dbReference type="EMBL" id="EYF02768.1"/>
    </source>
</evidence>
<protein>
    <recommendedName>
        <fullName evidence="3">FG-GAP repeat protein</fullName>
    </recommendedName>
</protein>
<gene>
    <name evidence="1" type="ORF">CAP_6503</name>
</gene>
<dbReference type="OrthoDB" id="5478760at2"/>
<name>A0A017T0L1_9BACT</name>
<dbReference type="Proteomes" id="UP000019678">
    <property type="component" value="Unassembled WGS sequence"/>
</dbReference>
<dbReference type="RefSeq" id="WP_044247019.1">
    <property type="nucleotide sequence ID" value="NZ_ASRX01000055.1"/>
</dbReference>
<dbReference type="Gene3D" id="2.130.10.130">
    <property type="entry name" value="Integrin alpha, N-terminal"/>
    <property type="match status" value="1"/>
</dbReference>
<dbReference type="EMBL" id="ASRX01000055">
    <property type="protein sequence ID" value="EYF02768.1"/>
    <property type="molecule type" value="Genomic_DNA"/>
</dbReference>
<dbReference type="SUPFAM" id="SSF69318">
    <property type="entry name" value="Integrin alpha N-terminal domain"/>
    <property type="match status" value="2"/>
</dbReference>
<accession>A0A017T0L1</accession>
<keyword evidence="2" id="KW-1185">Reference proteome</keyword>
<dbReference type="STRING" id="1192034.CAP_6503"/>
<organism evidence="1 2">
    <name type="scientific">Chondromyces apiculatus DSM 436</name>
    <dbReference type="NCBI Taxonomy" id="1192034"/>
    <lineage>
        <taxon>Bacteria</taxon>
        <taxon>Pseudomonadati</taxon>
        <taxon>Myxococcota</taxon>
        <taxon>Polyangia</taxon>
        <taxon>Polyangiales</taxon>
        <taxon>Polyangiaceae</taxon>
        <taxon>Chondromyces</taxon>
    </lineage>
</organism>